<feature type="domain" description="MaoC-like" evidence="1">
    <location>
        <begin position="9"/>
        <end position="94"/>
    </location>
</feature>
<keyword evidence="3" id="KW-1185">Reference proteome</keyword>
<protein>
    <submittedName>
        <fullName evidence="2">MaoC/PaaZ C-terminal domain-containing protein</fullName>
    </submittedName>
</protein>
<dbReference type="PANTHER" id="PTHR43841:SF3">
    <property type="entry name" value="(3R)-HYDROXYACYL-ACP DEHYDRATASE SUBUNIT HADB"/>
    <property type="match status" value="1"/>
</dbReference>
<name>A0ABT7ZM00_9BACL</name>
<evidence type="ECO:0000313" key="2">
    <source>
        <dbReference type="EMBL" id="MDN3427677.1"/>
    </source>
</evidence>
<dbReference type="Gene3D" id="3.10.129.10">
    <property type="entry name" value="Hotdog Thioesterase"/>
    <property type="match status" value="1"/>
</dbReference>
<dbReference type="PANTHER" id="PTHR43841">
    <property type="entry name" value="3-HYDROXYACYL-THIOESTER DEHYDRATASE HTDX-RELATED"/>
    <property type="match status" value="1"/>
</dbReference>
<accession>A0ABT7ZM00</accession>
<dbReference type="SUPFAM" id="SSF54637">
    <property type="entry name" value="Thioesterase/thiol ester dehydrase-isomerase"/>
    <property type="match status" value="1"/>
</dbReference>
<evidence type="ECO:0000313" key="3">
    <source>
        <dbReference type="Proteomes" id="UP001225873"/>
    </source>
</evidence>
<dbReference type="RefSeq" id="WP_290214917.1">
    <property type="nucleotide sequence ID" value="NZ_JASDCQ010000002.1"/>
</dbReference>
<sequence length="122" mass="13187">MTELSAIIKKTLAAIDLVKYSGASGDFNEIHTVPAVAQEKGLADIIAHGMFVMGWAAAAIEEWFPERELQSFSVRFQAVTHPGAELVITGSMRTENEGEIHIKDSQGQPKLMGTFVLKNGSA</sequence>
<reference evidence="2 3" key="1">
    <citation type="submission" date="2023-03" db="EMBL/GenBank/DDBJ databases">
        <authorList>
            <person name="Uniacke-Lowe S."/>
            <person name="Ross P."/>
            <person name="Hill C."/>
        </authorList>
    </citation>
    <scope>NUCLEOTIDE SEQUENCE [LARGE SCALE GENOMIC DNA]</scope>
    <source>
        <strain evidence="2 3">APC 4016</strain>
    </source>
</reference>
<dbReference type="Proteomes" id="UP001225873">
    <property type="component" value="Unassembled WGS sequence"/>
</dbReference>
<dbReference type="InterPro" id="IPR029069">
    <property type="entry name" value="HotDog_dom_sf"/>
</dbReference>
<gene>
    <name evidence="2" type="ORF">QMA01_10250</name>
</gene>
<organism evidence="2 3">
    <name type="scientific">Planococcus notacanthi</name>
    <dbReference type="NCBI Taxonomy" id="3035188"/>
    <lineage>
        <taxon>Bacteria</taxon>
        <taxon>Bacillati</taxon>
        <taxon>Bacillota</taxon>
        <taxon>Bacilli</taxon>
        <taxon>Bacillales</taxon>
        <taxon>Caryophanaceae</taxon>
        <taxon>Planococcus</taxon>
    </lineage>
</organism>
<dbReference type="Pfam" id="PF01575">
    <property type="entry name" value="MaoC_dehydratas"/>
    <property type="match status" value="1"/>
</dbReference>
<dbReference type="InterPro" id="IPR002539">
    <property type="entry name" value="MaoC-like_dom"/>
</dbReference>
<evidence type="ECO:0000259" key="1">
    <source>
        <dbReference type="Pfam" id="PF01575"/>
    </source>
</evidence>
<comment type="caution">
    <text evidence="2">The sequence shown here is derived from an EMBL/GenBank/DDBJ whole genome shotgun (WGS) entry which is preliminary data.</text>
</comment>
<dbReference type="EMBL" id="JASDCQ010000002">
    <property type="protein sequence ID" value="MDN3427677.1"/>
    <property type="molecule type" value="Genomic_DNA"/>
</dbReference>
<proteinExistence type="predicted"/>